<sequence>MHQVVHSDSKLFPWDEMAVLLTEKVAKAIRPSVVQYDESGFCLSKSGRLHYGGIDRNNAPCLVVLLSLVVASQLFHRRKSCATSWNHSIEPLSLLELIANVVEWEFTQNKIIPSLLSIFSSCISVPIGTGLMVPDWSARKDWGCRSRL</sequence>
<dbReference type="EMBL" id="CM042886">
    <property type="protein sequence ID" value="KAI4343111.1"/>
    <property type="molecule type" value="Genomic_DNA"/>
</dbReference>
<protein>
    <submittedName>
        <fullName evidence="1">Uncharacterized protein</fullName>
    </submittedName>
</protein>
<gene>
    <name evidence="1" type="ORF">MLD38_027649</name>
</gene>
<proteinExistence type="predicted"/>
<evidence type="ECO:0000313" key="1">
    <source>
        <dbReference type="EMBL" id="KAI4343111.1"/>
    </source>
</evidence>
<evidence type="ECO:0000313" key="2">
    <source>
        <dbReference type="Proteomes" id="UP001057402"/>
    </source>
</evidence>
<keyword evidence="2" id="KW-1185">Reference proteome</keyword>
<comment type="caution">
    <text evidence="1">The sequence shown here is derived from an EMBL/GenBank/DDBJ whole genome shotgun (WGS) entry which is preliminary data.</text>
</comment>
<organism evidence="1 2">
    <name type="scientific">Melastoma candidum</name>
    <dbReference type="NCBI Taxonomy" id="119954"/>
    <lineage>
        <taxon>Eukaryota</taxon>
        <taxon>Viridiplantae</taxon>
        <taxon>Streptophyta</taxon>
        <taxon>Embryophyta</taxon>
        <taxon>Tracheophyta</taxon>
        <taxon>Spermatophyta</taxon>
        <taxon>Magnoliopsida</taxon>
        <taxon>eudicotyledons</taxon>
        <taxon>Gunneridae</taxon>
        <taxon>Pentapetalae</taxon>
        <taxon>rosids</taxon>
        <taxon>malvids</taxon>
        <taxon>Myrtales</taxon>
        <taxon>Melastomataceae</taxon>
        <taxon>Melastomatoideae</taxon>
        <taxon>Melastomateae</taxon>
        <taxon>Melastoma</taxon>
    </lineage>
</organism>
<accession>A0ACB9P6W7</accession>
<name>A0ACB9P6W7_9MYRT</name>
<reference evidence="2" key="1">
    <citation type="journal article" date="2023" name="Front. Plant Sci.">
        <title>Chromosomal-level genome assembly of Melastoma candidum provides insights into trichome evolution.</title>
        <authorList>
            <person name="Zhong Y."/>
            <person name="Wu W."/>
            <person name="Sun C."/>
            <person name="Zou P."/>
            <person name="Liu Y."/>
            <person name="Dai S."/>
            <person name="Zhou R."/>
        </authorList>
    </citation>
    <scope>NUCLEOTIDE SEQUENCE [LARGE SCALE GENOMIC DNA]</scope>
</reference>
<dbReference type="Proteomes" id="UP001057402">
    <property type="component" value="Chromosome 7"/>
</dbReference>